<dbReference type="GO" id="GO:0047274">
    <property type="term" value="F:galactinol-sucrose galactosyltransferase activity"/>
    <property type="evidence" value="ECO:0007669"/>
    <property type="project" value="UniProtKB-EC"/>
</dbReference>
<dbReference type="Gene3D" id="3.20.20.70">
    <property type="entry name" value="Aldolase class I"/>
    <property type="match status" value="1"/>
</dbReference>
<evidence type="ECO:0000313" key="5">
    <source>
        <dbReference type="EMBL" id="KAF1817017.1"/>
    </source>
</evidence>
<reference evidence="7" key="3">
    <citation type="submission" date="2025-04" db="UniProtKB">
        <authorList>
            <consortium name="RefSeq"/>
        </authorList>
    </citation>
    <scope>IDENTIFICATION</scope>
    <source>
        <strain evidence="7">CBS 781.70</strain>
    </source>
</reference>
<organism evidence="5">
    <name type="scientific">Eremomyces bilateralis CBS 781.70</name>
    <dbReference type="NCBI Taxonomy" id="1392243"/>
    <lineage>
        <taxon>Eukaryota</taxon>
        <taxon>Fungi</taxon>
        <taxon>Dikarya</taxon>
        <taxon>Ascomycota</taxon>
        <taxon>Pezizomycotina</taxon>
        <taxon>Dothideomycetes</taxon>
        <taxon>Dothideomycetes incertae sedis</taxon>
        <taxon>Eremomycetales</taxon>
        <taxon>Eremomycetaceae</taxon>
        <taxon>Eremomyces</taxon>
    </lineage>
</organism>
<keyword evidence="6" id="KW-1185">Reference proteome</keyword>
<dbReference type="Proteomes" id="UP000504638">
    <property type="component" value="Unplaced"/>
</dbReference>
<dbReference type="InterPro" id="IPR008811">
    <property type="entry name" value="Glycosyl_hydrolases_36"/>
</dbReference>
<sequence length="877" mass="99179">MYLNIVCDPPLSQSTVIRTGQASVPFTVVLETDPSSQKTWEVGVWHNLNREHDWELLPLLGSHFDTEVTTLSKDKSSVRRQLFTGKLCGIPPKSHPVSFTVKFRVASAGRDDQWQWVQDRFSLADGHLYYAARKPSSDLDEFISGMSSELDVGRERPDTVDTRLWRVTSRVPAAVGNKSSFTQVKLGKAIAFTRWFSLVRVWTPWIGPRQGKGQFKLDNDAFLLSFLRHDGLHVVALALSGIDDSSTWFRSDDEGNVLIVTRNDAADPGRSRALVAVADSFEVANAAVMYHARKLVMDQVNSCDEEHRQLMTQNEDEIKPKWLEDWYDGFAYCTWNGLGQDLNETKIYDALDALEKNDIHITNLIIDDNWQSLDRPDQGSSERRWMEFEANKQGFPNGLKHTVDTIRKKHPNVTHVAVWHALLGYWSAVSPNGKIAKEYKIRKVQKSPGVTGNEWHVVDEQDVHRLYDDFYKFLSSCGVDSVKTDAQFAIDEMTNAPDRRDLIRPYQDAWAIAILRHFSARAISCMSQAPVIMFHSQMPTNRPRILVRNSDDFFPNVDSSHPWHIFCNAHNTLFTQHLNVLPDWDMFQTSHPWARFHGAARCVSGGPIYFTDEPNKHDVGLIRQMTAKTIRGTTCILRPSTVGKTTTPYVTYDEEVLLKIETYVGNQETGTGILGIFNVSRRSLTELVPLATFPGTEVGRNARTRQYIVRAHTTNKVSKPMSLGESDKARLLVDIETGGWEIFSAHPLRPFMLRRRRGSTSKGPTRIAVAPLGLLGKMTGAAAIIATQIFVQDTGRLRVWASLKALGTYGLYISDLKDRNLEEDFIAMMFGRAINPAAVKRSETDENVLEIDVERAWKESGRSPGWSNELAVEVFIR</sequence>
<evidence type="ECO:0000313" key="7">
    <source>
        <dbReference type="RefSeq" id="XP_033538648.1"/>
    </source>
</evidence>
<dbReference type="Pfam" id="PF05691">
    <property type="entry name" value="Raffinose_syn"/>
    <property type="match status" value="1"/>
</dbReference>
<keyword evidence="3" id="KW-0119">Carbohydrate metabolism</keyword>
<comment type="catalytic activity">
    <reaction evidence="4">
        <text>alpha-D-galactosyl-(1-&gt;3)-1D-myo-inositol + sucrose = raffinose + myo-inositol</text>
        <dbReference type="Rhea" id="RHEA:20161"/>
        <dbReference type="ChEBI" id="CHEBI:16634"/>
        <dbReference type="ChEBI" id="CHEBI:17268"/>
        <dbReference type="ChEBI" id="CHEBI:17505"/>
        <dbReference type="ChEBI" id="CHEBI:17992"/>
        <dbReference type="EC" id="2.4.1.82"/>
    </reaction>
</comment>
<reference evidence="5 7" key="1">
    <citation type="submission" date="2020-01" db="EMBL/GenBank/DDBJ databases">
        <authorList>
            <consortium name="DOE Joint Genome Institute"/>
            <person name="Haridas S."/>
            <person name="Albert R."/>
            <person name="Binder M."/>
            <person name="Bloem J."/>
            <person name="Labutti K."/>
            <person name="Salamov A."/>
            <person name="Andreopoulos B."/>
            <person name="Baker S.E."/>
            <person name="Barry K."/>
            <person name="Bills G."/>
            <person name="Bluhm B.H."/>
            <person name="Cannon C."/>
            <person name="Castanera R."/>
            <person name="Culley D.E."/>
            <person name="Daum C."/>
            <person name="Ezra D."/>
            <person name="Gonzalez J.B."/>
            <person name="Henrissat B."/>
            <person name="Kuo A."/>
            <person name="Liang C."/>
            <person name="Lipzen A."/>
            <person name="Lutzoni F."/>
            <person name="Magnuson J."/>
            <person name="Mondo S."/>
            <person name="Nolan M."/>
            <person name="Ohm R."/>
            <person name="Pangilinan J."/>
            <person name="Park H.-J."/>
            <person name="Ramirez L."/>
            <person name="Alfaro M."/>
            <person name="Sun H."/>
            <person name="Tritt A."/>
            <person name="Yoshinaga Y."/>
            <person name="Zwiers L.-H."/>
            <person name="Turgeon B.G."/>
            <person name="Goodwin S.B."/>
            <person name="Spatafora J.W."/>
            <person name="Crous P.W."/>
            <person name="Grigoriev I.V."/>
        </authorList>
    </citation>
    <scope>NUCLEOTIDE SEQUENCE</scope>
    <source>
        <strain evidence="5 7">CBS 781.70</strain>
    </source>
</reference>
<dbReference type="EMBL" id="ML975149">
    <property type="protein sequence ID" value="KAF1817017.1"/>
    <property type="molecule type" value="Genomic_DNA"/>
</dbReference>
<dbReference type="SUPFAM" id="SSF51445">
    <property type="entry name" value="(Trans)glycosidases"/>
    <property type="match status" value="1"/>
</dbReference>
<evidence type="ECO:0000256" key="2">
    <source>
        <dbReference type="ARBA" id="ARBA00007240"/>
    </source>
</evidence>
<evidence type="ECO:0000256" key="1">
    <source>
        <dbReference type="ARBA" id="ARBA00001255"/>
    </source>
</evidence>
<accession>A0A6G1GFZ7</accession>
<comment type="similarity">
    <text evidence="2">Belongs to the glycosyl hydrolases 36 family.</text>
</comment>
<protein>
    <submittedName>
        <fullName evidence="5 7">Raffinose synthase protein-like protein Sip1</fullName>
    </submittedName>
</protein>
<comment type="catalytic activity">
    <reaction evidence="1">
        <text>Hydrolysis of terminal, non-reducing alpha-D-galactose residues in alpha-D-galactosides, including galactose oligosaccharides, galactomannans and galactolipids.</text>
        <dbReference type="EC" id="3.2.1.22"/>
    </reaction>
</comment>
<gene>
    <name evidence="5 7" type="ORF">P152DRAFT_453629</name>
</gene>
<dbReference type="PANTHER" id="PTHR31268:SF32">
    <property type="entry name" value="GALACTINOL--SUCROSE GALACTOSYLTRANSFERASE 2-RELATED"/>
    <property type="match status" value="1"/>
</dbReference>
<dbReference type="GeneID" id="54418985"/>
<name>A0A6G1GFZ7_9PEZI</name>
<dbReference type="GO" id="GO:0004557">
    <property type="term" value="F:alpha-galactosidase activity"/>
    <property type="evidence" value="ECO:0007669"/>
    <property type="project" value="UniProtKB-EC"/>
</dbReference>
<evidence type="ECO:0000256" key="4">
    <source>
        <dbReference type="ARBA" id="ARBA00049426"/>
    </source>
</evidence>
<proteinExistence type="inferred from homology"/>
<dbReference type="InterPro" id="IPR017853">
    <property type="entry name" value="GH"/>
</dbReference>
<dbReference type="InterPro" id="IPR013785">
    <property type="entry name" value="Aldolase_TIM"/>
</dbReference>
<dbReference type="RefSeq" id="XP_033538648.1">
    <property type="nucleotide sequence ID" value="XM_033678415.1"/>
</dbReference>
<dbReference type="OrthoDB" id="4664297at2759"/>
<reference evidence="7" key="2">
    <citation type="submission" date="2020-04" db="EMBL/GenBank/DDBJ databases">
        <authorList>
            <consortium name="NCBI Genome Project"/>
        </authorList>
    </citation>
    <scope>NUCLEOTIDE SEQUENCE</scope>
    <source>
        <strain evidence="7">CBS 781.70</strain>
    </source>
</reference>
<evidence type="ECO:0000313" key="6">
    <source>
        <dbReference type="Proteomes" id="UP000504638"/>
    </source>
</evidence>
<evidence type="ECO:0000256" key="3">
    <source>
        <dbReference type="ARBA" id="ARBA00023277"/>
    </source>
</evidence>
<dbReference type="PANTHER" id="PTHR31268">
    <property type="match status" value="1"/>
</dbReference>
<dbReference type="AlphaFoldDB" id="A0A6G1GFZ7"/>